<gene>
    <name evidence="2" type="ORF">OCBIM_22014966mg</name>
</gene>
<feature type="transmembrane region" description="Helical" evidence="1">
    <location>
        <begin position="61"/>
        <end position="80"/>
    </location>
</feature>
<organism evidence="2">
    <name type="scientific">Octopus bimaculoides</name>
    <name type="common">California two-spotted octopus</name>
    <dbReference type="NCBI Taxonomy" id="37653"/>
    <lineage>
        <taxon>Eukaryota</taxon>
        <taxon>Metazoa</taxon>
        <taxon>Spiralia</taxon>
        <taxon>Lophotrochozoa</taxon>
        <taxon>Mollusca</taxon>
        <taxon>Cephalopoda</taxon>
        <taxon>Coleoidea</taxon>
        <taxon>Octopodiformes</taxon>
        <taxon>Octopoda</taxon>
        <taxon>Incirrata</taxon>
        <taxon>Octopodidae</taxon>
        <taxon>Octopus</taxon>
    </lineage>
</organism>
<evidence type="ECO:0000313" key="2">
    <source>
        <dbReference type="EMBL" id="KOF88426.1"/>
    </source>
</evidence>
<keyword evidence="1" id="KW-0472">Membrane</keyword>
<accession>A0A0L8HGR5</accession>
<keyword evidence="1" id="KW-0812">Transmembrane</keyword>
<dbReference type="AlphaFoldDB" id="A0A0L8HGR5"/>
<protein>
    <submittedName>
        <fullName evidence="2">Uncharacterized protein</fullName>
    </submittedName>
</protein>
<feature type="transmembrane region" description="Helical" evidence="1">
    <location>
        <begin position="21"/>
        <end position="41"/>
    </location>
</feature>
<sequence length="106" mass="12510">MPHVRCRTKHSMSYVRRCRTLLGNSWILVRVTVTMHGHSMLQFSKGDNYGKKNLVYSREVTLFEFFFLLFFFVSSINIFVKLYRICKITLNSIAKTKQLASNMYLS</sequence>
<dbReference type="EMBL" id="KQ418188">
    <property type="protein sequence ID" value="KOF88426.1"/>
    <property type="molecule type" value="Genomic_DNA"/>
</dbReference>
<evidence type="ECO:0000256" key="1">
    <source>
        <dbReference type="SAM" id="Phobius"/>
    </source>
</evidence>
<reference evidence="2" key="1">
    <citation type="submission" date="2015-07" db="EMBL/GenBank/DDBJ databases">
        <title>MeaNS - Measles Nucleotide Surveillance Program.</title>
        <authorList>
            <person name="Tran T."/>
            <person name="Druce J."/>
        </authorList>
    </citation>
    <scope>NUCLEOTIDE SEQUENCE</scope>
    <source>
        <strain evidence="2">UCB-OBI-ISO-001</strain>
        <tissue evidence="2">Gonad</tissue>
    </source>
</reference>
<name>A0A0L8HGR5_OCTBM</name>
<proteinExistence type="predicted"/>
<keyword evidence="1" id="KW-1133">Transmembrane helix</keyword>